<gene>
    <name evidence="1" type="ORF">CRE_20525</name>
</gene>
<protein>
    <submittedName>
        <fullName evidence="1">Uncharacterized protein</fullName>
    </submittedName>
</protein>
<dbReference type="Proteomes" id="UP000008281">
    <property type="component" value="Unassembled WGS sequence"/>
</dbReference>
<proteinExistence type="predicted"/>
<evidence type="ECO:0000313" key="2">
    <source>
        <dbReference type="Proteomes" id="UP000008281"/>
    </source>
</evidence>
<reference evidence="1" key="1">
    <citation type="submission" date="2007-07" db="EMBL/GenBank/DDBJ databases">
        <title>PCAP assembly of the Caenorhabditis remanei genome.</title>
        <authorList>
            <consortium name="The Caenorhabditis remanei Sequencing Consortium"/>
            <person name="Wilson R.K."/>
        </authorList>
    </citation>
    <scope>NUCLEOTIDE SEQUENCE [LARGE SCALE GENOMIC DNA]</scope>
    <source>
        <strain evidence="1">PB4641</strain>
    </source>
</reference>
<dbReference type="AlphaFoldDB" id="E3N8B0"/>
<dbReference type="InParanoid" id="E3N8B0"/>
<keyword evidence="2" id="KW-1185">Reference proteome</keyword>
<sequence length="96" mass="11098">MIEVLLIQMEPYKSIENVFEINIPHLSGTSYFPHLDSYIRFSSSTRRPVNLICIKPKCSDFFSHTIPIWNAITSQSSYFLSPSEFNTLISSSITRY</sequence>
<dbReference type="EMBL" id="DS268555">
    <property type="protein sequence ID" value="EFO89380.1"/>
    <property type="molecule type" value="Genomic_DNA"/>
</dbReference>
<name>E3N8B0_CAERE</name>
<organism evidence="2">
    <name type="scientific">Caenorhabditis remanei</name>
    <name type="common">Caenorhabditis vulgaris</name>
    <dbReference type="NCBI Taxonomy" id="31234"/>
    <lineage>
        <taxon>Eukaryota</taxon>
        <taxon>Metazoa</taxon>
        <taxon>Ecdysozoa</taxon>
        <taxon>Nematoda</taxon>
        <taxon>Chromadorea</taxon>
        <taxon>Rhabditida</taxon>
        <taxon>Rhabditina</taxon>
        <taxon>Rhabditomorpha</taxon>
        <taxon>Rhabditoidea</taxon>
        <taxon>Rhabditidae</taxon>
        <taxon>Peloderinae</taxon>
        <taxon>Caenorhabditis</taxon>
    </lineage>
</organism>
<dbReference type="HOGENOM" id="CLU_167073_1_0_1"/>
<dbReference type="eggNOG" id="KOG1075">
    <property type="taxonomic scope" value="Eukaryota"/>
</dbReference>
<evidence type="ECO:0000313" key="1">
    <source>
        <dbReference type="EMBL" id="EFO89380.1"/>
    </source>
</evidence>
<accession>E3N8B0</accession>